<accession>A0ABU8VR35</accession>
<gene>
    <name evidence="2" type="ORF">WKW77_34085</name>
</gene>
<evidence type="ECO:0000313" key="3">
    <source>
        <dbReference type="Proteomes" id="UP001365846"/>
    </source>
</evidence>
<keyword evidence="3" id="KW-1185">Reference proteome</keyword>
<protein>
    <submittedName>
        <fullName evidence="2">Uncharacterized protein</fullName>
    </submittedName>
</protein>
<dbReference type="RefSeq" id="WP_340361317.1">
    <property type="nucleotide sequence ID" value="NZ_JBBKZU010000031.1"/>
</dbReference>
<feature type="region of interest" description="Disordered" evidence="1">
    <location>
        <begin position="1"/>
        <end position="30"/>
    </location>
</feature>
<proteinExistence type="predicted"/>
<evidence type="ECO:0000256" key="1">
    <source>
        <dbReference type="SAM" id="MobiDB-lite"/>
    </source>
</evidence>
<organism evidence="2 3">
    <name type="scientific">Variovorax ureilyticus</name>
    <dbReference type="NCBI Taxonomy" id="1836198"/>
    <lineage>
        <taxon>Bacteria</taxon>
        <taxon>Pseudomonadati</taxon>
        <taxon>Pseudomonadota</taxon>
        <taxon>Betaproteobacteria</taxon>
        <taxon>Burkholderiales</taxon>
        <taxon>Comamonadaceae</taxon>
        <taxon>Variovorax</taxon>
    </lineage>
</organism>
<evidence type="ECO:0000313" key="2">
    <source>
        <dbReference type="EMBL" id="MEJ8816123.1"/>
    </source>
</evidence>
<comment type="caution">
    <text evidence="2">The sequence shown here is derived from an EMBL/GenBank/DDBJ whole genome shotgun (WGS) entry which is preliminary data.</text>
</comment>
<dbReference type="EMBL" id="JBBKZU010000031">
    <property type="protein sequence ID" value="MEJ8816123.1"/>
    <property type="molecule type" value="Genomic_DNA"/>
</dbReference>
<name>A0ABU8VR35_9BURK</name>
<sequence length="112" mass="12335">MTHEAMTNEAKTREVTIHSTPAQGGGEPMFRSAPEPFQCLPLFAKVAIERLDADHALRTGVQLDALLDAYAKTYGLACDEHTRFSAQYICERRYGATFLPLAIAAHANEVRA</sequence>
<dbReference type="Proteomes" id="UP001365846">
    <property type="component" value="Unassembled WGS sequence"/>
</dbReference>
<reference evidence="2 3" key="1">
    <citation type="submission" date="2024-03" db="EMBL/GenBank/DDBJ databases">
        <title>Novel species of the genus Variovorax.</title>
        <authorList>
            <person name="Liu Q."/>
            <person name="Xin Y.-H."/>
        </authorList>
    </citation>
    <scope>NUCLEOTIDE SEQUENCE [LARGE SCALE GENOMIC DNA]</scope>
    <source>
        <strain evidence="2 3">KACC 18899</strain>
    </source>
</reference>